<dbReference type="AlphaFoldDB" id="A0A5P8P2T2"/>
<dbReference type="Gene3D" id="3.40.1260.10">
    <property type="entry name" value="DsrEFH-like"/>
    <property type="match status" value="1"/>
</dbReference>
<name>A0A5P8P2T2_9BACT</name>
<proteinExistence type="predicted"/>
<keyword evidence="2" id="KW-1185">Reference proteome</keyword>
<dbReference type="SUPFAM" id="SSF75169">
    <property type="entry name" value="DsrEFH-like"/>
    <property type="match status" value="1"/>
</dbReference>
<dbReference type="EMBL" id="CP043617">
    <property type="protein sequence ID" value="QFR49931.1"/>
    <property type="molecule type" value="Genomic_DNA"/>
</dbReference>
<gene>
    <name evidence="1" type="ORF">FJR48_09400</name>
</gene>
<evidence type="ECO:0000313" key="2">
    <source>
        <dbReference type="Proteomes" id="UP000326944"/>
    </source>
</evidence>
<protein>
    <submittedName>
        <fullName evidence="1">DsrE family protein</fullName>
    </submittedName>
</protein>
<dbReference type="Proteomes" id="UP000326944">
    <property type="component" value="Chromosome"/>
</dbReference>
<reference evidence="1 2" key="1">
    <citation type="submission" date="2019-09" db="EMBL/GenBank/DDBJ databases">
        <title>Sulfurimonas gotlandica sp. nov., a chemoautotrophic and psychrotolerant epsilonproteobacterium isolated from a pelagic redoxcline, and an emended description of the genus Sulfurimonas.</title>
        <authorList>
            <person name="Wang S."/>
            <person name="Jiang L."/>
            <person name="Shao S."/>
        </authorList>
    </citation>
    <scope>NUCLEOTIDE SEQUENCE [LARGE SCALE GENOMIC DNA]</scope>
    <source>
        <strain evidence="1 2">GYSZ_1</strain>
    </source>
</reference>
<organism evidence="1 2">
    <name type="scientific">Sulfurimonas lithotrophica</name>
    <dbReference type="NCBI Taxonomy" id="2590022"/>
    <lineage>
        <taxon>Bacteria</taxon>
        <taxon>Pseudomonadati</taxon>
        <taxon>Campylobacterota</taxon>
        <taxon>Epsilonproteobacteria</taxon>
        <taxon>Campylobacterales</taxon>
        <taxon>Sulfurimonadaceae</taxon>
        <taxon>Sulfurimonas</taxon>
    </lineage>
</organism>
<evidence type="ECO:0000313" key="1">
    <source>
        <dbReference type="EMBL" id="QFR49931.1"/>
    </source>
</evidence>
<dbReference type="OrthoDB" id="5334751at2"/>
<dbReference type="KEGG" id="sulg:FJR48_09400"/>
<dbReference type="Pfam" id="PF02635">
    <property type="entry name" value="DsrE"/>
    <property type="match status" value="1"/>
</dbReference>
<dbReference type="InterPro" id="IPR027396">
    <property type="entry name" value="DsrEFH-like"/>
</dbReference>
<dbReference type="RefSeq" id="WP_152307879.1">
    <property type="nucleotide sequence ID" value="NZ_CP043617.1"/>
</dbReference>
<dbReference type="InterPro" id="IPR003787">
    <property type="entry name" value="Sulphur_relay_DsrE/F-like"/>
</dbReference>
<sequence length="143" mass="15069">MNNISKLIGAMFITMLLAFNLQADESKRLLISLSSGNFKASGSGVAIANAMQDAGVKTVVFINSNSVKYALKNGNQEKFGPTNTSIKDMLSSLVKKGGAVVVCGMNAKFQEVKAKDVVKGVKIIGGEQAYGALFAPNTQTLSF</sequence>
<accession>A0A5P8P2T2</accession>